<name>A0A8H5XYU5_9HYPO</name>
<organism evidence="1 2">
    <name type="scientific">Fusarium mundagurra</name>
    <dbReference type="NCBI Taxonomy" id="1567541"/>
    <lineage>
        <taxon>Eukaryota</taxon>
        <taxon>Fungi</taxon>
        <taxon>Dikarya</taxon>
        <taxon>Ascomycota</taxon>
        <taxon>Pezizomycotina</taxon>
        <taxon>Sordariomycetes</taxon>
        <taxon>Hypocreomycetidae</taxon>
        <taxon>Hypocreales</taxon>
        <taxon>Nectriaceae</taxon>
        <taxon>Fusarium</taxon>
        <taxon>Fusarium fujikuroi species complex</taxon>
    </lineage>
</organism>
<dbReference type="OrthoDB" id="5074906at2759"/>
<evidence type="ECO:0000313" key="2">
    <source>
        <dbReference type="Proteomes" id="UP000544331"/>
    </source>
</evidence>
<evidence type="ECO:0000313" key="1">
    <source>
        <dbReference type="EMBL" id="KAF5702121.1"/>
    </source>
</evidence>
<comment type="caution">
    <text evidence="1">The sequence shown here is derived from an EMBL/GenBank/DDBJ whole genome shotgun (WGS) entry which is preliminary data.</text>
</comment>
<protein>
    <submittedName>
        <fullName evidence="1">Uncharacterized protein</fullName>
    </submittedName>
</protein>
<accession>A0A8H5XYU5</accession>
<dbReference type="Proteomes" id="UP000544331">
    <property type="component" value="Unassembled WGS sequence"/>
</dbReference>
<keyword evidence="2" id="KW-1185">Reference proteome</keyword>
<gene>
    <name evidence="1" type="ORF">FMUND_13616</name>
</gene>
<dbReference type="EMBL" id="JAAOAN010000641">
    <property type="protein sequence ID" value="KAF5702121.1"/>
    <property type="molecule type" value="Genomic_DNA"/>
</dbReference>
<dbReference type="AlphaFoldDB" id="A0A8H5XYU5"/>
<proteinExistence type="predicted"/>
<sequence>MSSPRVTFDPAQLPRPDNLGQRRAYIEQYIKRFHEELLPDMALAREGAIFFVSKKYHEERGKLEAPTLYFEYMVDKTLWRNIFLDLGKDAPAWPWKKGPEPEDMSAGMSSHYRAWRIKYGLPIPPQQEADT</sequence>
<reference evidence="1 2" key="1">
    <citation type="submission" date="2020-05" db="EMBL/GenBank/DDBJ databases">
        <title>Identification and distribution of gene clusters putatively required for synthesis of sphingolipid metabolism inhibitors in phylogenetically diverse species of the filamentous fungus Fusarium.</title>
        <authorList>
            <person name="Kim H.-S."/>
            <person name="Busman M."/>
            <person name="Brown D.W."/>
            <person name="Divon H."/>
            <person name="Uhlig S."/>
            <person name="Proctor R.H."/>
        </authorList>
    </citation>
    <scope>NUCLEOTIDE SEQUENCE [LARGE SCALE GENOMIC DNA]</scope>
    <source>
        <strain evidence="1 2">NRRL 66235</strain>
    </source>
</reference>